<comment type="caution">
    <text evidence="2">The sequence shown here is derived from an EMBL/GenBank/DDBJ whole genome shotgun (WGS) entry which is preliminary data.</text>
</comment>
<dbReference type="RefSeq" id="WP_311368566.1">
    <property type="nucleotide sequence ID" value="NZ_JAVRHX010000002.1"/>
</dbReference>
<proteinExistence type="predicted"/>
<dbReference type="InterPro" id="IPR052340">
    <property type="entry name" value="RNase_Y/CdgJ"/>
</dbReference>
<dbReference type="PANTHER" id="PTHR33525:SF4">
    <property type="entry name" value="CYCLIC DI-GMP PHOSPHODIESTERASE CDGJ"/>
    <property type="match status" value="1"/>
</dbReference>
<dbReference type="Proteomes" id="UP001253545">
    <property type="component" value="Unassembled WGS sequence"/>
</dbReference>
<evidence type="ECO:0000313" key="2">
    <source>
        <dbReference type="EMBL" id="MDT0595049.1"/>
    </source>
</evidence>
<protein>
    <submittedName>
        <fullName evidence="2">HDOD domain-containing protein</fullName>
    </submittedName>
</protein>
<evidence type="ECO:0000259" key="1">
    <source>
        <dbReference type="PROSITE" id="PS51833"/>
    </source>
</evidence>
<sequence>MSSFVEFVFVIIAAFFLLWFLFGRSKNSTNKTNEVNSLISHRKKRVKTGTLSIEMPDVATAHQHESKLKPIPVPEHEFELPPGFKNYKLSKGLKAVSKQKIIDSIQTIRKPHPMLNALASTDPDPKQLYDIVRTDPELVAKVINVANSPLFGLSKPITNVNHAVVYLGVVQVKNIATHFALQETTNFKNEQQRKAYERIWCASFIASNIALLIGKELNFENPAELSTRCQLSYLGDISILFSRATTAKYYLTENLSLYERVKHAKKSVGADAATIGKLLALQWKLPESISQGIANSLLPLTNQLDDTELKEEQIKEILLCYYCCRMADLLVFNQKESIFELTDYHYEHCGIIEFYHFEAQLEQYGMQRLANLIHSAGFKKRIQNIAKETSFT</sequence>
<dbReference type="PROSITE" id="PS51833">
    <property type="entry name" value="HDOD"/>
    <property type="match status" value="1"/>
</dbReference>
<dbReference type="PANTHER" id="PTHR33525">
    <property type="match status" value="1"/>
</dbReference>
<name>A0ABU2ZQY2_9ALTE</name>
<evidence type="ECO:0000313" key="3">
    <source>
        <dbReference type="Proteomes" id="UP001253545"/>
    </source>
</evidence>
<dbReference type="EMBL" id="JAVRHX010000002">
    <property type="protein sequence ID" value="MDT0595049.1"/>
    <property type="molecule type" value="Genomic_DNA"/>
</dbReference>
<dbReference type="Gene3D" id="1.10.3210.10">
    <property type="entry name" value="Hypothetical protein af1432"/>
    <property type="match status" value="1"/>
</dbReference>
<dbReference type="SUPFAM" id="SSF109604">
    <property type="entry name" value="HD-domain/PDEase-like"/>
    <property type="match status" value="1"/>
</dbReference>
<dbReference type="InterPro" id="IPR013976">
    <property type="entry name" value="HDOD"/>
</dbReference>
<reference evidence="2 3" key="1">
    <citation type="submission" date="2023-09" db="EMBL/GenBank/DDBJ databases">
        <authorList>
            <person name="Rey-Velasco X."/>
        </authorList>
    </citation>
    <scope>NUCLEOTIDE SEQUENCE [LARGE SCALE GENOMIC DNA]</scope>
    <source>
        <strain evidence="2 3">P117</strain>
    </source>
</reference>
<dbReference type="Pfam" id="PF08668">
    <property type="entry name" value="HDOD"/>
    <property type="match status" value="1"/>
</dbReference>
<organism evidence="2 3">
    <name type="scientific">Glaciecola petra</name>
    <dbReference type="NCBI Taxonomy" id="3075602"/>
    <lineage>
        <taxon>Bacteria</taxon>
        <taxon>Pseudomonadati</taxon>
        <taxon>Pseudomonadota</taxon>
        <taxon>Gammaproteobacteria</taxon>
        <taxon>Alteromonadales</taxon>
        <taxon>Alteromonadaceae</taxon>
        <taxon>Glaciecola</taxon>
    </lineage>
</organism>
<accession>A0ABU2ZQY2</accession>
<keyword evidence="3" id="KW-1185">Reference proteome</keyword>
<gene>
    <name evidence="2" type="ORF">RM552_09365</name>
</gene>
<feature type="domain" description="HDOD" evidence="1">
    <location>
        <begin position="105"/>
        <end position="299"/>
    </location>
</feature>